<name>A0ABQ6IWD1_9MICO</name>
<evidence type="ECO:0000256" key="1">
    <source>
        <dbReference type="ARBA" id="ARBA00023125"/>
    </source>
</evidence>
<dbReference type="SMART" id="SM00422">
    <property type="entry name" value="HTH_MERR"/>
    <property type="match status" value="1"/>
</dbReference>
<protein>
    <submittedName>
        <fullName evidence="3">MerR family transcriptional regulator</fullName>
    </submittedName>
</protein>
<feature type="domain" description="HTH merR-type" evidence="2">
    <location>
        <begin position="1"/>
        <end position="64"/>
    </location>
</feature>
<dbReference type="Gene3D" id="1.10.1660.10">
    <property type="match status" value="1"/>
</dbReference>
<gene>
    <name evidence="3" type="ORF">GCM10025883_43080</name>
</gene>
<dbReference type="InterPro" id="IPR047057">
    <property type="entry name" value="MerR_fam"/>
</dbReference>
<organism evidence="3 4">
    <name type="scientific">Mobilicoccus caccae</name>
    <dbReference type="NCBI Taxonomy" id="1859295"/>
    <lineage>
        <taxon>Bacteria</taxon>
        <taxon>Bacillati</taxon>
        <taxon>Actinomycetota</taxon>
        <taxon>Actinomycetes</taxon>
        <taxon>Micrococcales</taxon>
        <taxon>Dermatophilaceae</taxon>
        <taxon>Mobilicoccus</taxon>
    </lineage>
</organism>
<evidence type="ECO:0000313" key="3">
    <source>
        <dbReference type="EMBL" id="GMA42263.1"/>
    </source>
</evidence>
<evidence type="ECO:0000313" key="4">
    <source>
        <dbReference type="Proteomes" id="UP001157126"/>
    </source>
</evidence>
<dbReference type="EMBL" id="BSUO01000001">
    <property type="protein sequence ID" value="GMA42263.1"/>
    <property type="molecule type" value="Genomic_DNA"/>
</dbReference>
<dbReference type="Pfam" id="PF13411">
    <property type="entry name" value="MerR_1"/>
    <property type="match status" value="1"/>
</dbReference>
<dbReference type="PROSITE" id="PS50937">
    <property type="entry name" value="HTH_MERR_2"/>
    <property type="match status" value="1"/>
</dbReference>
<keyword evidence="4" id="KW-1185">Reference proteome</keyword>
<dbReference type="InterPro" id="IPR009061">
    <property type="entry name" value="DNA-bd_dom_put_sf"/>
</dbReference>
<dbReference type="PANTHER" id="PTHR30204:SF93">
    <property type="entry name" value="HTH MERR-TYPE DOMAIN-CONTAINING PROTEIN"/>
    <property type="match status" value="1"/>
</dbReference>
<dbReference type="CDD" id="cd00592">
    <property type="entry name" value="HTH_MerR-like"/>
    <property type="match status" value="1"/>
</dbReference>
<dbReference type="Proteomes" id="UP001157126">
    <property type="component" value="Unassembled WGS sequence"/>
</dbReference>
<dbReference type="RefSeq" id="WP_284305702.1">
    <property type="nucleotide sequence ID" value="NZ_BSUO01000001.1"/>
</dbReference>
<dbReference type="PANTHER" id="PTHR30204">
    <property type="entry name" value="REDOX-CYCLING DRUG-SENSING TRANSCRIPTIONAL ACTIVATOR SOXR"/>
    <property type="match status" value="1"/>
</dbReference>
<accession>A0ABQ6IWD1</accession>
<comment type="caution">
    <text evidence="3">The sequence shown here is derived from an EMBL/GenBank/DDBJ whole genome shotgun (WGS) entry which is preliminary data.</text>
</comment>
<keyword evidence="1" id="KW-0238">DNA-binding</keyword>
<dbReference type="SUPFAM" id="SSF46955">
    <property type="entry name" value="Putative DNA-binding domain"/>
    <property type="match status" value="1"/>
</dbReference>
<reference evidence="4" key="1">
    <citation type="journal article" date="2019" name="Int. J. Syst. Evol. Microbiol.">
        <title>The Global Catalogue of Microorganisms (GCM) 10K type strain sequencing project: providing services to taxonomists for standard genome sequencing and annotation.</title>
        <authorList>
            <consortium name="The Broad Institute Genomics Platform"/>
            <consortium name="The Broad Institute Genome Sequencing Center for Infectious Disease"/>
            <person name="Wu L."/>
            <person name="Ma J."/>
        </authorList>
    </citation>
    <scope>NUCLEOTIDE SEQUENCE [LARGE SCALE GENOMIC DNA]</scope>
    <source>
        <strain evidence="4">NBRC 113072</strain>
    </source>
</reference>
<proteinExistence type="predicted"/>
<sequence length="124" mass="13981">MSERLGLSSRSIRYYEESGLVTPAGRTTGGFRMYSEFDVQRLLGVMQMKPLGFSLERMGQVLGDLDVLRDDDADHADRMQARARLSDLHAEMQEALASLAQRLEIARSFTHRLDEELTELDGSS</sequence>
<evidence type="ECO:0000259" key="2">
    <source>
        <dbReference type="PROSITE" id="PS50937"/>
    </source>
</evidence>
<dbReference type="InterPro" id="IPR000551">
    <property type="entry name" value="MerR-type_HTH_dom"/>
</dbReference>